<gene>
    <name evidence="1" type="ORF">ACFOOR_10945</name>
</gene>
<proteinExistence type="predicted"/>
<dbReference type="InterPro" id="IPR025310">
    <property type="entry name" value="DUF4164"/>
</dbReference>
<reference evidence="2" key="1">
    <citation type="journal article" date="2019" name="Int. J. Syst. Evol. Microbiol.">
        <title>The Global Catalogue of Microorganisms (GCM) 10K type strain sequencing project: providing services to taxonomists for standard genome sequencing and annotation.</title>
        <authorList>
            <consortium name="The Broad Institute Genomics Platform"/>
            <consortium name="The Broad Institute Genome Sequencing Center for Infectious Disease"/>
            <person name="Wu L."/>
            <person name="Ma J."/>
        </authorList>
    </citation>
    <scope>NUCLEOTIDE SEQUENCE [LARGE SCALE GENOMIC DNA]</scope>
    <source>
        <strain evidence="2">KCTC 52487</strain>
    </source>
</reference>
<dbReference type="Proteomes" id="UP001595379">
    <property type="component" value="Unassembled WGS sequence"/>
</dbReference>
<evidence type="ECO:0000313" key="2">
    <source>
        <dbReference type="Proteomes" id="UP001595379"/>
    </source>
</evidence>
<name>A0ABV6ZZ29_9PROT</name>
<sequence>MMNTESETDPLDAALSRFDSALERVEKMTARLRSKADAALNATEEMGAYDADRARLADALDEARARETALVEAAEEASMALDGAIRDLRAAAIAVEDDEDDADEEEA</sequence>
<dbReference type="RefSeq" id="WP_343164739.1">
    <property type="nucleotide sequence ID" value="NZ_JBHRSV010000020.1"/>
</dbReference>
<accession>A0ABV6ZZ29</accession>
<evidence type="ECO:0000313" key="1">
    <source>
        <dbReference type="EMBL" id="MFC2926622.1"/>
    </source>
</evidence>
<comment type="caution">
    <text evidence="1">The sequence shown here is derived from an EMBL/GenBank/DDBJ whole genome shotgun (WGS) entry which is preliminary data.</text>
</comment>
<dbReference type="EMBL" id="JBHRSV010000020">
    <property type="protein sequence ID" value="MFC2926622.1"/>
    <property type="molecule type" value="Genomic_DNA"/>
</dbReference>
<organism evidence="1 2">
    <name type="scientific">Hyphobacterium vulgare</name>
    <dbReference type="NCBI Taxonomy" id="1736751"/>
    <lineage>
        <taxon>Bacteria</taxon>
        <taxon>Pseudomonadati</taxon>
        <taxon>Pseudomonadota</taxon>
        <taxon>Alphaproteobacteria</taxon>
        <taxon>Maricaulales</taxon>
        <taxon>Maricaulaceae</taxon>
        <taxon>Hyphobacterium</taxon>
    </lineage>
</organism>
<protein>
    <submittedName>
        <fullName evidence="1">DUF4164 family protein</fullName>
    </submittedName>
</protein>
<dbReference type="Pfam" id="PF13747">
    <property type="entry name" value="DUF4164"/>
    <property type="match status" value="1"/>
</dbReference>
<keyword evidence="2" id="KW-1185">Reference proteome</keyword>